<keyword evidence="3" id="KW-0547">Nucleotide-binding</keyword>
<dbReference type="InterPro" id="IPR027417">
    <property type="entry name" value="P-loop_NTPase"/>
</dbReference>
<dbReference type="GO" id="GO:0016887">
    <property type="term" value="F:ATP hydrolysis activity"/>
    <property type="evidence" value="ECO:0007669"/>
    <property type="project" value="InterPro"/>
</dbReference>
<evidence type="ECO:0000256" key="3">
    <source>
        <dbReference type="ARBA" id="ARBA00022741"/>
    </source>
</evidence>
<dbReference type="Pfam" id="PF00005">
    <property type="entry name" value="ABC_tran"/>
    <property type="match status" value="1"/>
</dbReference>
<gene>
    <name evidence="8" type="ORF">FHR70_004225</name>
</gene>
<dbReference type="SMART" id="SM00382">
    <property type="entry name" value="AAA"/>
    <property type="match status" value="1"/>
</dbReference>
<evidence type="ECO:0000256" key="2">
    <source>
        <dbReference type="ARBA" id="ARBA00022448"/>
    </source>
</evidence>
<sequence>MMPFEIRSLSVDLGARRALESIDLSLEPGRLTALIGPNGAGKTTLLRAMAGLVRPSAGDVVLDGTPTALMRASARARAIAYLPQGGGVAWPLPVEGVVALGRLPHGEEPDRLPAEGRTAVEAALRSVGLQGFETRPATSLSGGERARMLLARALATQAPVLLADEPVAALDPRHQLIVLEVLKARARAGTTVVAILHDLNLAARFADHIVLLDQGKIETSGSPEEALTKARLAASFGIQARVSRGEDGLLVVAQSPLPSA</sequence>
<dbReference type="FunFam" id="3.40.50.300:FF:000134">
    <property type="entry name" value="Iron-enterobactin ABC transporter ATP-binding protein"/>
    <property type="match status" value="1"/>
</dbReference>
<keyword evidence="2" id="KW-0813">Transport</keyword>
<dbReference type="GO" id="GO:0005524">
    <property type="term" value="F:ATP binding"/>
    <property type="evidence" value="ECO:0007669"/>
    <property type="project" value="UniProtKB-KW"/>
</dbReference>
<dbReference type="PANTHER" id="PTHR42794:SF1">
    <property type="entry name" value="HEMIN IMPORT ATP-BINDING PROTEIN HMUV"/>
    <property type="match status" value="1"/>
</dbReference>
<dbReference type="EMBL" id="JACHWB010000007">
    <property type="protein sequence ID" value="MBB3021135.1"/>
    <property type="molecule type" value="Genomic_DNA"/>
</dbReference>
<evidence type="ECO:0000313" key="8">
    <source>
        <dbReference type="EMBL" id="MBB3021135.1"/>
    </source>
</evidence>
<name>A0A7W4VQI5_9HYPH</name>
<protein>
    <submittedName>
        <fullName evidence="8">Iron complex transport system ATP-binding protein</fullName>
    </submittedName>
</protein>
<evidence type="ECO:0000313" key="9">
    <source>
        <dbReference type="Proteomes" id="UP000532010"/>
    </source>
</evidence>
<dbReference type="InterPro" id="IPR003439">
    <property type="entry name" value="ABC_transporter-like_ATP-bd"/>
</dbReference>
<dbReference type="InterPro" id="IPR003593">
    <property type="entry name" value="AAA+_ATPase"/>
</dbReference>
<keyword evidence="9" id="KW-1185">Reference proteome</keyword>
<feature type="domain" description="ABC transporter" evidence="7">
    <location>
        <begin position="4"/>
        <end position="239"/>
    </location>
</feature>
<dbReference type="PANTHER" id="PTHR42794">
    <property type="entry name" value="HEMIN IMPORT ATP-BINDING PROTEIN HMUV"/>
    <property type="match status" value="1"/>
</dbReference>
<dbReference type="Proteomes" id="UP000532010">
    <property type="component" value="Unassembled WGS sequence"/>
</dbReference>
<accession>A0A7W4VQI5</accession>
<dbReference type="SUPFAM" id="SSF52540">
    <property type="entry name" value="P-loop containing nucleoside triphosphate hydrolases"/>
    <property type="match status" value="1"/>
</dbReference>
<dbReference type="PROSITE" id="PS50893">
    <property type="entry name" value="ABC_TRANSPORTER_2"/>
    <property type="match status" value="1"/>
</dbReference>
<dbReference type="PROSITE" id="PS00211">
    <property type="entry name" value="ABC_TRANSPORTER_1"/>
    <property type="match status" value="1"/>
</dbReference>
<dbReference type="Gene3D" id="3.40.50.300">
    <property type="entry name" value="P-loop containing nucleotide triphosphate hydrolases"/>
    <property type="match status" value="1"/>
</dbReference>
<comment type="similarity">
    <text evidence="1">Belongs to the ABC transporter superfamily.</text>
</comment>
<dbReference type="InterPro" id="IPR017871">
    <property type="entry name" value="ABC_transporter-like_CS"/>
</dbReference>
<reference evidence="8 9" key="1">
    <citation type="submission" date="2020-08" db="EMBL/GenBank/DDBJ databases">
        <title>The Agave Microbiome: Exploring the role of microbial communities in plant adaptations to desert environments.</title>
        <authorList>
            <person name="Partida-Martinez L.P."/>
        </authorList>
    </citation>
    <scope>NUCLEOTIDE SEQUENCE [LARGE SCALE GENOMIC DNA]</scope>
    <source>
        <strain evidence="8 9">AT3.9</strain>
    </source>
</reference>
<dbReference type="AlphaFoldDB" id="A0A7W4VQI5"/>
<evidence type="ECO:0000256" key="4">
    <source>
        <dbReference type="ARBA" id="ARBA00022840"/>
    </source>
</evidence>
<evidence type="ECO:0000256" key="6">
    <source>
        <dbReference type="ARBA" id="ARBA00037066"/>
    </source>
</evidence>
<evidence type="ECO:0000259" key="7">
    <source>
        <dbReference type="PROSITE" id="PS50893"/>
    </source>
</evidence>
<evidence type="ECO:0000256" key="1">
    <source>
        <dbReference type="ARBA" id="ARBA00005417"/>
    </source>
</evidence>
<comment type="caution">
    <text evidence="8">The sequence shown here is derived from an EMBL/GenBank/DDBJ whole genome shotgun (WGS) entry which is preliminary data.</text>
</comment>
<organism evidence="8 9">
    <name type="scientific">Microvirga lupini</name>
    <dbReference type="NCBI Taxonomy" id="420324"/>
    <lineage>
        <taxon>Bacteria</taxon>
        <taxon>Pseudomonadati</taxon>
        <taxon>Pseudomonadota</taxon>
        <taxon>Alphaproteobacteria</taxon>
        <taxon>Hyphomicrobiales</taxon>
        <taxon>Methylobacteriaceae</taxon>
        <taxon>Microvirga</taxon>
    </lineage>
</organism>
<evidence type="ECO:0000256" key="5">
    <source>
        <dbReference type="ARBA" id="ARBA00022967"/>
    </source>
</evidence>
<keyword evidence="5" id="KW-1278">Translocase</keyword>
<keyword evidence="4 8" id="KW-0067">ATP-binding</keyword>
<comment type="function">
    <text evidence="6">Part of the ABC transporter complex HmuTUV involved in hemin import. Responsible for energy coupling to the transport system.</text>
</comment>
<dbReference type="RefSeq" id="WP_183453747.1">
    <property type="nucleotide sequence ID" value="NZ_JACHWB010000007.1"/>
</dbReference>
<proteinExistence type="inferred from homology"/>